<sequence>MKQKYTTLVVAAVLAAVGPAVGKVPEIDQGRIDSMVAQVLQQADGMPGTQRPDGAAIRKNVILQLQTAEVLKNEAFTAGLHKDAEVQNQFKNVEAQFYAMQYALYLERNTETSEAELREGYDRQTRVVKLQQVYFATAEEARKAQELLLKGLSFDGLMKRYPNSEQGFSDFIPQQQLAPEMAKLVGGMTRGQVSREPVEMNGKFYLFKLAALERNPEAPPFEQVKPLLAQQVKQQKVQEQIEKILKENGIGG</sequence>
<proteinExistence type="inferred from homology"/>
<dbReference type="SUPFAM" id="SSF109998">
    <property type="entry name" value="Triger factor/SurA peptide-binding domain-like"/>
    <property type="match status" value="1"/>
</dbReference>
<dbReference type="AlphaFoldDB" id="A0A7H1MBE0"/>
<dbReference type="InterPro" id="IPR027304">
    <property type="entry name" value="Trigger_fact/SurA_dom_sf"/>
</dbReference>
<dbReference type="InterPro" id="IPR050245">
    <property type="entry name" value="PrsA_foldase"/>
</dbReference>
<protein>
    <recommendedName>
        <fullName evidence="3">peptidylprolyl isomerase</fullName>
        <ecNumber evidence="3">5.2.1.8</ecNumber>
    </recommendedName>
</protein>
<dbReference type="PANTHER" id="PTHR47245">
    <property type="entry name" value="PEPTIDYLPROLYL ISOMERASE"/>
    <property type="match status" value="1"/>
</dbReference>
<evidence type="ECO:0000256" key="6">
    <source>
        <dbReference type="ARBA" id="ARBA00023235"/>
    </source>
</evidence>
<evidence type="ECO:0000256" key="1">
    <source>
        <dbReference type="ARBA" id="ARBA00000971"/>
    </source>
</evidence>
<evidence type="ECO:0000256" key="2">
    <source>
        <dbReference type="ARBA" id="ARBA00007656"/>
    </source>
</evidence>
<evidence type="ECO:0000313" key="9">
    <source>
        <dbReference type="EMBL" id="QNT58955.1"/>
    </source>
</evidence>
<dbReference type="Gene3D" id="3.10.50.40">
    <property type="match status" value="1"/>
</dbReference>
<keyword evidence="5" id="KW-0697">Rotamase</keyword>
<accession>A0A7H1MBE0</accession>
<keyword evidence="4 7" id="KW-0732">Signal</keyword>
<reference evidence="9" key="1">
    <citation type="submission" date="2024-06" db="EMBL/GenBank/DDBJ databases">
        <title>Complete Genome Sequence of mouse commensal type strain Neisseria musculi.</title>
        <authorList>
            <person name="Thapa E."/>
            <person name="Aluvathingal J."/>
            <person name="Nadendla S."/>
            <person name="Mehta A."/>
            <person name="Tettelin H."/>
            <person name="Weyand N.J."/>
        </authorList>
    </citation>
    <scope>NUCLEOTIDE SEQUENCE</scope>
    <source>
        <strain evidence="9">NW831</strain>
    </source>
</reference>
<dbReference type="KEGG" id="nmus:H7A79_1458"/>
<feature type="chain" id="PRO_5028968162" description="peptidylprolyl isomerase" evidence="7">
    <location>
        <begin position="23"/>
        <end position="252"/>
    </location>
</feature>
<evidence type="ECO:0000256" key="5">
    <source>
        <dbReference type="ARBA" id="ARBA00023110"/>
    </source>
</evidence>
<dbReference type="Pfam" id="PF13145">
    <property type="entry name" value="Rotamase_2"/>
    <property type="match status" value="1"/>
</dbReference>
<evidence type="ECO:0000256" key="3">
    <source>
        <dbReference type="ARBA" id="ARBA00013194"/>
    </source>
</evidence>
<dbReference type="RefSeq" id="WP_186999875.1">
    <property type="nucleotide sequence ID" value="NZ_CP060414.2"/>
</dbReference>
<dbReference type="PANTHER" id="PTHR47245:SF1">
    <property type="entry name" value="FOLDASE PROTEIN PRSA"/>
    <property type="match status" value="1"/>
</dbReference>
<dbReference type="GO" id="GO:0003755">
    <property type="term" value="F:peptidyl-prolyl cis-trans isomerase activity"/>
    <property type="evidence" value="ECO:0007669"/>
    <property type="project" value="UniProtKB-KW"/>
</dbReference>
<keyword evidence="6" id="KW-0413">Isomerase</keyword>
<gene>
    <name evidence="9" type="ORF">H7A79_1458</name>
</gene>
<dbReference type="InterPro" id="IPR046357">
    <property type="entry name" value="PPIase_dom_sf"/>
</dbReference>
<organism evidence="9 10">
    <name type="scientific">Neisseria musculi</name>
    <dbReference type="NCBI Taxonomy" id="1815583"/>
    <lineage>
        <taxon>Bacteria</taxon>
        <taxon>Pseudomonadati</taxon>
        <taxon>Pseudomonadota</taxon>
        <taxon>Betaproteobacteria</taxon>
        <taxon>Neisseriales</taxon>
        <taxon>Neisseriaceae</taxon>
        <taxon>Neisseria</taxon>
    </lineage>
</organism>
<comment type="catalytic activity">
    <reaction evidence="1">
        <text>[protein]-peptidylproline (omega=180) = [protein]-peptidylproline (omega=0)</text>
        <dbReference type="Rhea" id="RHEA:16237"/>
        <dbReference type="Rhea" id="RHEA-COMP:10747"/>
        <dbReference type="Rhea" id="RHEA-COMP:10748"/>
        <dbReference type="ChEBI" id="CHEBI:83833"/>
        <dbReference type="ChEBI" id="CHEBI:83834"/>
        <dbReference type="EC" id="5.2.1.8"/>
    </reaction>
</comment>
<evidence type="ECO:0000256" key="4">
    <source>
        <dbReference type="ARBA" id="ARBA00022729"/>
    </source>
</evidence>
<feature type="domain" description="PpiC" evidence="8">
    <location>
        <begin position="113"/>
        <end position="226"/>
    </location>
</feature>
<dbReference type="EMBL" id="CP060414">
    <property type="protein sequence ID" value="QNT58955.1"/>
    <property type="molecule type" value="Genomic_DNA"/>
</dbReference>
<dbReference type="Proteomes" id="UP000516412">
    <property type="component" value="Chromosome"/>
</dbReference>
<evidence type="ECO:0000313" key="10">
    <source>
        <dbReference type="Proteomes" id="UP000516412"/>
    </source>
</evidence>
<dbReference type="InterPro" id="IPR000297">
    <property type="entry name" value="PPIase_PpiC"/>
</dbReference>
<dbReference type="EC" id="5.2.1.8" evidence="3"/>
<evidence type="ECO:0000259" key="8">
    <source>
        <dbReference type="Pfam" id="PF13145"/>
    </source>
</evidence>
<keyword evidence="10" id="KW-1185">Reference proteome</keyword>
<feature type="signal peptide" evidence="7">
    <location>
        <begin position="1"/>
        <end position="22"/>
    </location>
</feature>
<comment type="similarity">
    <text evidence="2">Belongs to the PpiC/parvulin rotamase family.</text>
</comment>
<dbReference type="SUPFAM" id="SSF54534">
    <property type="entry name" value="FKBP-like"/>
    <property type="match status" value="1"/>
</dbReference>
<name>A0A7H1MBE0_9NEIS</name>
<evidence type="ECO:0000256" key="7">
    <source>
        <dbReference type="SAM" id="SignalP"/>
    </source>
</evidence>